<keyword evidence="1" id="KW-0732">Signal</keyword>
<organism evidence="2 3">
    <name type="scientific">Neorhizobium huautlense</name>
    <dbReference type="NCBI Taxonomy" id="67774"/>
    <lineage>
        <taxon>Bacteria</taxon>
        <taxon>Pseudomonadati</taxon>
        <taxon>Pseudomonadota</taxon>
        <taxon>Alphaproteobacteria</taxon>
        <taxon>Hyphomicrobiales</taxon>
        <taxon>Rhizobiaceae</taxon>
        <taxon>Rhizobium/Agrobacterium group</taxon>
        <taxon>Neorhizobium</taxon>
    </lineage>
</organism>
<dbReference type="SUPFAM" id="SSF74653">
    <property type="entry name" value="TolA/TonB C-terminal domain"/>
    <property type="match status" value="1"/>
</dbReference>
<evidence type="ECO:0000256" key="1">
    <source>
        <dbReference type="SAM" id="SignalP"/>
    </source>
</evidence>
<dbReference type="Gene3D" id="3.30.1150.10">
    <property type="match status" value="1"/>
</dbReference>
<dbReference type="Proteomes" id="UP001241472">
    <property type="component" value="Unassembled WGS sequence"/>
</dbReference>
<feature type="chain" id="PRO_5045881237" evidence="1">
    <location>
        <begin position="25"/>
        <end position="139"/>
    </location>
</feature>
<proteinExistence type="predicted"/>
<comment type="caution">
    <text evidence="2">The sequence shown here is derived from an EMBL/GenBank/DDBJ whole genome shotgun (WGS) entry which is preliminary data.</text>
</comment>
<gene>
    <name evidence="2" type="ORF">J2T09_002845</name>
</gene>
<dbReference type="EMBL" id="JAUSRF010000008">
    <property type="protein sequence ID" value="MDP9838085.1"/>
    <property type="molecule type" value="Genomic_DNA"/>
</dbReference>
<name>A0ABT9PV73_9HYPH</name>
<evidence type="ECO:0000313" key="2">
    <source>
        <dbReference type="EMBL" id="MDP9838085.1"/>
    </source>
</evidence>
<keyword evidence="3" id="KW-1185">Reference proteome</keyword>
<accession>A0ABT9PV73</accession>
<dbReference type="RefSeq" id="WP_306835594.1">
    <property type="nucleotide sequence ID" value="NZ_JAUSRF010000008.1"/>
</dbReference>
<feature type="signal peptide" evidence="1">
    <location>
        <begin position="1"/>
        <end position="24"/>
    </location>
</feature>
<reference evidence="2 3" key="1">
    <citation type="submission" date="2023-07" db="EMBL/GenBank/DDBJ databases">
        <title>Sorghum-associated microbial communities from plants grown in Nebraska, USA.</title>
        <authorList>
            <person name="Schachtman D."/>
        </authorList>
    </citation>
    <scope>NUCLEOTIDE SEQUENCE [LARGE SCALE GENOMIC DNA]</scope>
    <source>
        <strain evidence="2 3">DS1307</strain>
    </source>
</reference>
<sequence length="139" mass="15061">MKKAAIAAAVVAMMGGAPYAAAWAQDGFDTQRQQSAKQPQKSAGAVVRDAVMKNWSMAGEAPSPPRVRIRFNLHRDGSLNGNPVVETVSDDPRFPVFAASARRAILKALPFDLSAYSESYEDWKEVVITFDASEMESAL</sequence>
<evidence type="ECO:0000313" key="3">
    <source>
        <dbReference type="Proteomes" id="UP001241472"/>
    </source>
</evidence>
<protein>
    <submittedName>
        <fullName evidence="2">Uncharacterized protein</fullName>
    </submittedName>
</protein>